<dbReference type="InterPro" id="IPR001412">
    <property type="entry name" value="aa-tRNA-synth_I_CS"/>
</dbReference>
<organism evidence="10 11">
    <name type="scientific">Vagococcus coleopterorum</name>
    <dbReference type="NCBI Taxonomy" id="2714946"/>
    <lineage>
        <taxon>Bacteria</taxon>
        <taxon>Bacillati</taxon>
        <taxon>Bacillota</taxon>
        <taxon>Bacilli</taxon>
        <taxon>Lactobacillales</taxon>
        <taxon>Enterococcaceae</taxon>
        <taxon>Vagococcus</taxon>
    </lineage>
</organism>
<evidence type="ECO:0000256" key="5">
    <source>
        <dbReference type="ARBA" id="ARBA00022917"/>
    </source>
</evidence>
<gene>
    <name evidence="8 10" type="primary">trpS</name>
    <name evidence="10" type="ORF">G7081_01085</name>
</gene>
<keyword evidence="11" id="KW-1185">Reference proteome</keyword>
<keyword evidence="4 8" id="KW-0067">ATP-binding</keyword>
<dbReference type="GO" id="GO:0006436">
    <property type="term" value="P:tryptophanyl-tRNA aminoacylation"/>
    <property type="evidence" value="ECO:0007669"/>
    <property type="project" value="UniProtKB-UniRule"/>
</dbReference>
<reference evidence="10 11" key="1">
    <citation type="submission" date="2020-03" db="EMBL/GenBank/DDBJ databases">
        <title>Vagococcus sp. nov., isolated from beetles.</title>
        <authorList>
            <person name="Hyun D.-W."/>
            <person name="Bae J.-W."/>
        </authorList>
    </citation>
    <scope>NUCLEOTIDE SEQUENCE [LARGE SCALE GENOMIC DNA]</scope>
    <source>
        <strain evidence="10 11">HDW17A</strain>
    </source>
</reference>
<dbReference type="PROSITE" id="PS00178">
    <property type="entry name" value="AA_TRNA_LIGASE_I"/>
    <property type="match status" value="1"/>
</dbReference>
<evidence type="ECO:0000313" key="10">
    <source>
        <dbReference type="EMBL" id="QIL45781.1"/>
    </source>
</evidence>
<dbReference type="PANTHER" id="PTHR43766">
    <property type="entry name" value="TRYPTOPHAN--TRNA LIGASE, MITOCHONDRIAL"/>
    <property type="match status" value="1"/>
</dbReference>
<feature type="binding site" evidence="8">
    <location>
        <begin position="17"/>
        <end position="18"/>
    </location>
    <ligand>
        <name>ATP</name>
        <dbReference type="ChEBI" id="CHEBI:30616"/>
    </ligand>
</feature>
<protein>
    <recommendedName>
        <fullName evidence="8">Tryptophan--tRNA ligase</fullName>
        <ecNumber evidence="8">6.1.1.2</ecNumber>
    </recommendedName>
    <alternativeName>
        <fullName evidence="8">Tryptophanyl-tRNA synthetase</fullName>
        <shortName evidence="8">TrpRS</shortName>
    </alternativeName>
</protein>
<evidence type="ECO:0000256" key="3">
    <source>
        <dbReference type="ARBA" id="ARBA00022741"/>
    </source>
</evidence>
<dbReference type="HAMAP" id="MF_00140_B">
    <property type="entry name" value="Trp_tRNA_synth_B"/>
    <property type="match status" value="1"/>
</dbReference>
<dbReference type="InterPro" id="IPR024109">
    <property type="entry name" value="Trp-tRNA-ligase_bac-type"/>
</dbReference>
<evidence type="ECO:0000256" key="4">
    <source>
        <dbReference type="ARBA" id="ARBA00022840"/>
    </source>
</evidence>
<feature type="short sequence motif" description="'KMSKS' region" evidence="8">
    <location>
        <begin position="198"/>
        <end position="202"/>
    </location>
</feature>
<dbReference type="KEGG" id="vah:G7081_01085"/>
<dbReference type="AlphaFoldDB" id="A0A6G8AL34"/>
<sequence>METIFSGIQPSGIPTIGNYIGAMQQFINLQDDYNCFFCIVDEHAITVPQDRLKLREQTLGLAALYVAIGLNPEKATIFIQSEVAAHAEAAWMVQCNTTIGELERMTQFKDKSQKNNQSGISAALLTYPPLMVADIILYNANLVPVGEDQKQHLELTRDFVDRFNSRYGTPDQPILTKPEVKIPKQGARIMSLQDPTSKMSKSDTNAKGFISMLDEPNVIRKKIKSAVTDSSGVIEYDVENKPGISNLLTIFSAMTGQPIADLVERYKDSGYGTFKTDLGEAVVAVLEPIQTRYQELLKSEELQNILDKGAIDANKVAKKTLQKMRNGMGLGRKGRLSQ</sequence>
<dbReference type="EMBL" id="CP049886">
    <property type="protein sequence ID" value="QIL45781.1"/>
    <property type="molecule type" value="Genomic_DNA"/>
</dbReference>
<dbReference type="Gene3D" id="3.40.50.620">
    <property type="entry name" value="HUPs"/>
    <property type="match status" value="1"/>
</dbReference>
<evidence type="ECO:0000256" key="6">
    <source>
        <dbReference type="ARBA" id="ARBA00023146"/>
    </source>
</evidence>
<accession>A0A6G8AL34</accession>
<dbReference type="CDD" id="cd00806">
    <property type="entry name" value="TrpRS_core"/>
    <property type="match status" value="1"/>
</dbReference>
<feature type="binding site" evidence="8">
    <location>
        <begin position="9"/>
        <end position="11"/>
    </location>
    <ligand>
        <name>ATP</name>
        <dbReference type="ChEBI" id="CHEBI:30616"/>
    </ligand>
</feature>
<evidence type="ECO:0000256" key="7">
    <source>
        <dbReference type="ARBA" id="ARBA00049929"/>
    </source>
</evidence>
<feature type="binding site" evidence="8">
    <location>
        <position position="134"/>
    </location>
    <ligand>
        <name>L-tryptophan</name>
        <dbReference type="ChEBI" id="CHEBI:57912"/>
    </ligand>
</feature>
<feature type="binding site" evidence="8">
    <location>
        <position position="189"/>
    </location>
    <ligand>
        <name>ATP</name>
        <dbReference type="ChEBI" id="CHEBI:30616"/>
    </ligand>
</feature>
<feature type="binding site" evidence="8">
    <location>
        <begin position="198"/>
        <end position="202"/>
    </location>
    <ligand>
        <name>ATP</name>
        <dbReference type="ChEBI" id="CHEBI:30616"/>
    </ligand>
</feature>
<evidence type="ECO:0000256" key="9">
    <source>
        <dbReference type="RuleBase" id="RU363036"/>
    </source>
</evidence>
<dbReference type="PANTHER" id="PTHR43766:SF1">
    <property type="entry name" value="TRYPTOPHAN--TRNA LIGASE, MITOCHONDRIAL"/>
    <property type="match status" value="1"/>
</dbReference>
<dbReference type="GO" id="GO:0005829">
    <property type="term" value="C:cytosol"/>
    <property type="evidence" value="ECO:0007669"/>
    <property type="project" value="TreeGrafter"/>
</dbReference>
<dbReference type="Pfam" id="PF00579">
    <property type="entry name" value="tRNA-synt_1b"/>
    <property type="match status" value="1"/>
</dbReference>
<dbReference type="FunFam" id="1.10.240.10:FF:000002">
    <property type="entry name" value="Tryptophan--tRNA ligase"/>
    <property type="match status" value="1"/>
</dbReference>
<evidence type="ECO:0000256" key="8">
    <source>
        <dbReference type="HAMAP-Rule" id="MF_00140"/>
    </source>
</evidence>
<dbReference type="Gene3D" id="1.10.240.10">
    <property type="entry name" value="Tyrosyl-Transfer RNA Synthetase"/>
    <property type="match status" value="1"/>
</dbReference>
<keyword evidence="6 8" id="KW-0030">Aminoacyl-tRNA synthetase</keyword>
<dbReference type="InterPro" id="IPR050203">
    <property type="entry name" value="Trp-tRNA_synthetase"/>
</dbReference>
<dbReference type="SUPFAM" id="SSF52374">
    <property type="entry name" value="Nucleotidylyl transferase"/>
    <property type="match status" value="1"/>
</dbReference>
<evidence type="ECO:0000256" key="2">
    <source>
        <dbReference type="ARBA" id="ARBA00022598"/>
    </source>
</evidence>
<comment type="subunit">
    <text evidence="8">Homodimer.</text>
</comment>
<comment type="function">
    <text evidence="8">Catalyzes the attachment of tryptophan to tRNA(Trp).</text>
</comment>
<proteinExistence type="inferred from homology"/>
<keyword evidence="8" id="KW-0963">Cytoplasm</keyword>
<comment type="similarity">
    <text evidence="1 8 9">Belongs to the class-I aminoacyl-tRNA synthetase family.</text>
</comment>
<comment type="subcellular location">
    <subcellularLocation>
        <location evidence="8">Cytoplasm</location>
    </subcellularLocation>
</comment>
<dbReference type="NCBIfam" id="TIGR00233">
    <property type="entry name" value="trpS"/>
    <property type="match status" value="1"/>
</dbReference>
<dbReference type="InterPro" id="IPR014729">
    <property type="entry name" value="Rossmann-like_a/b/a_fold"/>
</dbReference>
<keyword evidence="5 8" id="KW-0648">Protein biosynthesis</keyword>
<dbReference type="GO" id="GO:0005524">
    <property type="term" value="F:ATP binding"/>
    <property type="evidence" value="ECO:0007669"/>
    <property type="project" value="UniProtKB-UniRule"/>
</dbReference>
<evidence type="ECO:0000256" key="1">
    <source>
        <dbReference type="ARBA" id="ARBA00005594"/>
    </source>
</evidence>
<keyword evidence="3 8" id="KW-0547">Nucleotide-binding</keyword>
<keyword evidence="2 8" id="KW-0436">Ligase</keyword>
<name>A0A6G8AL34_9ENTE</name>
<dbReference type="PRINTS" id="PR01039">
    <property type="entry name" value="TRNASYNTHTRP"/>
</dbReference>
<dbReference type="Proteomes" id="UP000500890">
    <property type="component" value="Chromosome"/>
</dbReference>
<dbReference type="GO" id="GO:0004830">
    <property type="term" value="F:tryptophan-tRNA ligase activity"/>
    <property type="evidence" value="ECO:0007669"/>
    <property type="project" value="UniProtKB-UniRule"/>
</dbReference>
<feature type="short sequence motif" description="'HIGH' region" evidence="8">
    <location>
        <begin position="10"/>
        <end position="18"/>
    </location>
</feature>
<dbReference type="InterPro" id="IPR002306">
    <property type="entry name" value="Trp-tRNA-ligase"/>
</dbReference>
<feature type="binding site" evidence="8">
    <location>
        <begin position="146"/>
        <end position="148"/>
    </location>
    <ligand>
        <name>ATP</name>
        <dbReference type="ChEBI" id="CHEBI:30616"/>
    </ligand>
</feature>
<comment type="catalytic activity">
    <reaction evidence="7 8">
        <text>tRNA(Trp) + L-tryptophan + ATP = L-tryptophyl-tRNA(Trp) + AMP + diphosphate + H(+)</text>
        <dbReference type="Rhea" id="RHEA:24080"/>
        <dbReference type="Rhea" id="RHEA-COMP:9671"/>
        <dbReference type="Rhea" id="RHEA-COMP:9705"/>
        <dbReference type="ChEBI" id="CHEBI:15378"/>
        <dbReference type="ChEBI" id="CHEBI:30616"/>
        <dbReference type="ChEBI" id="CHEBI:33019"/>
        <dbReference type="ChEBI" id="CHEBI:57912"/>
        <dbReference type="ChEBI" id="CHEBI:78442"/>
        <dbReference type="ChEBI" id="CHEBI:78535"/>
        <dbReference type="ChEBI" id="CHEBI:456215"/>
        <dbReference type="EC" id="6.1.1.2"/>
    </reaction>
</comment>
<dbReference type="InterPro" id="IPR002305">
    <property type="entry name" value="aa-tRNA-synth_Ic"/>
</dbReference>
<dbReference type="RefSeq" id="WP_166006616.1">
    <property type="nucleotide sequence ID" value="NZ_CP049886.1"/>
</dbReference>
<dbReference type="EC" id="6.1.1.2" evidence="8"/>
<evidence type="ECO:0000313" key="11">
    <source>
        <dbReference type="Proteomes" id="UP000500890"/>
    </source>
</evidence>